<feature type="domain" description="RDD" evidence="6">
    <location>
        <begin position="21"/>
        <end position="143"/>
    </location>
</feature>
<feature type="transmembrane region" description="Helical" evidence="5">
    <location>
        <begin position="58"/>
        <end position="77"/>
    </location>
</feature>
<evidence type="ECO:0000256" key="4">
    <source>
        <dbReference type="ARBA" id="ARBA00023136"/>
    </source>
</evidence>
<evidence type="ECO:0000256" key="5">
    <source>
        <dbReference type="SAM" id="Phobius"/>
    </source>
</evidence>
<dbReference type="Pfam" id="PF06271">
    <property type="entry name" value="RDD"/>
    <property type="match status" value="1"/>
</dbReference>
<keyword evidence="4 5" id="KW-0472">Membrane</keyword>
<dbReference type="PANTHER" id="PTHR38480:SF1">
    <property type="entry name" value="SLR0254 PROTEIN"/>
    <property type="match status" value="1"/>
</dbReference>
<dbReference type="RefSeq" id="WP_345923143.1">
    <property type="nucleotide sequence ID" value="NZ_JBDIVF010000001.1"/>
</dbReference>
<sequence>MLDTLRHVTTPELIELQLRPAGLLPRGLAWCIDFVIRAALLIALGTFLSNLGRAGSGLWLLGYFLIDWFYPVFFEVWRGGATPGKKTLGLIVVHDNGTPVGWSASLARNLLRTADLLPFAYGCGIVSMLLHREFRRIGDIVAGTLVVYREKPVLRAHPAHEAVLTPHMPLDRATQRALLAFAERAPALTPARQEELAALLPHLARAPSGPQGAARLLGLANHVAGRQA</sequence>
<evidence type="ECO:0000256" key="3">
    <source>
        <dbReference type="ARBA" id="ARBA00022989"/>
    </source>
</evidence>
<dbReference type="Proteomes" id="UP001548590">
    <property type="component" value="Unassembled WGS sequence"/>
</dbReference>
<name>A0ABV2CPL6_9RHOO</name>
<keyword evidence="8" id="KW-1185">Reference proteome</keyword>
<dbReference type="EMBL" id="JBEWLZ010000004">
    <property type="protein sequence ID" value="MET1489860.1"/>
    <property type="molecule type" value="Genomic_DNA"/>
</dbReference>
<feature type="transmembrane region" description="Helical" evidence="5">
    <location>
        <begin position="27"/>
        <end position="51"/>
    </location>
</feature>
<protein>
    <submittedName>
        <fullName evidence="7">RDD family protein</fullName>
    </submittedName>
</protein>
<gene>
    <name evidence="7" type="ORF">ABVT11_08480</name>
</gene>
<comment type="caution">
    <text evidence="7">The sequence shown here is derived from an EMBL/GenBank/DDBJ whole genome shotgun (WGS) entry which is preliminary data.</text>
</comment>
<evidence type="ECO:0000313" key="7">
    <source>
        <dbReference type="EMBL" id="MET1489860.1"/>
    </source>
</evidence>
<proteinExistence type="predicted"/>
<accession>A0ABV2CPL6</accession>
<evidence type="ECO:0000256" key="2">
    <source>
        <dbReference type="ARBA" id="ARBA00022692"/>
    </source>
</evidence>
<evidence type="ECO:0000313" key="8">
    <source>
        <dbReference type="Proteomes" id="UP001548590"/>
    </source>
</evidence>
<reference evidence="7 8" key="1">
    <citation type="submission" date="2024-07" db="EMBL/GenBank/DDBJ databases">
        <title>Uliginosibacterium paludis KCTC:42655.</title>
        <authorList>
            <person name="Kim M.K."/>
        </authorList>
    </citation>
    <scope>NUCLEOTIDE SEQUENCE [LARGE SCALE GENOMIC DNA]</scope>
    <source>
        <strain evidence="7 8">KCTC 42655</strain>
    </source>
</reference>
<keyword evidence="3 5" id="KW-1133">Transmembrane helix</keyword>
<organism evidence="7 8">
    <name type="scientific">Uliginosibacterium paludis</name>
    <dbReference type="NCBI Taxonomy" id="1615952"/>
    <lineage>
        <taxon>Bacteria</taxon>
        <taxon>Pseudomonadati</taxon>
        <taxon>Pseudomonadota</taxon>
        <taxon>Betaproteobacteria</taxon>
        <taxon>Rhodocyclales</taxon>
        <taxon>Zoogloeaceae</taxon>
        <taxon>Uliginosibacterium</taxon>
    </lineage>
</organism>
<dbReference type="PANTHER" id="PTHR38480">
    <property type="entry name" value="SLR0254 PROTEIN"/>
    <property type="match status" value="1"/>
</dbReference>
<evidence type="ECO:0000259" key="6">
    <source>
        <dbReference type="Pfam" id="PF06271"/>
    </source>
</evidence>
<keyword evidence="2 5" id="KW-0812">Transmembrane</keyword>
<dbReference type="InterPro" id="IPR010432">
    <property type="entry name" value="RDD"/>
</dbReference>
<evidence type="ECO:0000256" key="1">
    <source>
        <dbReference type="ARBA" id="ARBA00004141"/>
    </source>
</evidence>
<comment type="subcellular location">
    <subcellularLocation>
        <location evidence="1">Membrane</location>
        <topology evidence="1">Multi-pass membrane protein</topology>
    </subcellularLocation>
</comment>